<dbReference type="Proteomes" id="UP001147653">
    <property type="component" value="Unassembled WGS sequence"/>
</dbReference>
<proteinExistence type="predicted"/>
<dbReference type="PANTHER" id="PTHR14218:SF15">
    <property type="entry name" value="TRIPEPTIDYL-PEPTIDASE 1"/>
    <property type="match status" value="1"/>
</dbReference>
<comment type="cofactor">
    <cofactor evidence="1">
        <name>Ca(2+)</name>
        <dbReference type="ChEBI" id="CHEBI:29108"/>
    </cofactor>
</comment>
<dbReference type="PANTHER" id="PTHR14218">
    <property type="entry name" value="PROTEASE S8 TRIPEPTIDYL PEPTIDASE I CLN2"/>
    <property type="match status" value="1"/>
</dbReference>
<organism evidence="10 11">
    <name type="scientific">Solirubrobacter phytolaccae</name>
    <dbReference type="NCBI Taxonomy" id="1404360"/>
    <lineage>
        <taxon>Bacteria</taxon>
        <taxon>Bacillati</taxon>
        <taxon>Actinomycetota</taxon>
        <taxon>Thermoleophilia</taxon>
        <taxon>Solirubrobacterales</taxon>
        <taxon>Solirubrobacteraceae</taxon>
        <taxon>Solirubrobacter</taxon>
    </lineage>
</organism>
<evidence type="ECO:0000259" key="9">
    <source>
        <dbReference type="PROSITE" id="PS51695"/>
    </source>
</evidence>
<dbReference type="AlphaFoldDB" id="A0A9X3S5D2"/>
<keyword evidence="7" id="KW-0865">Zymogen</keyword>
<feature type="domain" description="Peptidase S53" evidence="9">
    <location>
        <begin position="167"/>
        <end position="515"/>
    </location>
</feature>
<name>A0A9X3S5D2_9ACTN</name>
<protein>
    <submittedName>
        <fullName evidence="10">S53 family peptidase</fullName>
    </submittedName>
</protein>
<dbReference type="PROSITE" id="PS51695">
    <property type="entry name" value="SEDOLISIN"/>
    <property type="match status" value="1"/>
</dbReference>
<dbReference type="SUPFAM" id="SSF52743">
    <property type="entry name" value="Subtilisin-like"/>
    <property type="match status" value="1"/>
</dbReference>
<dbReference type="SMART" id="SM00944">
    <property type="entry name" value="Pro-kuma_activ"/>
    <property type="match status" value="1"/>
</dbReference>
<evidence type="ECO:0000256" key="5">
    <source>
        <dbReference type="ARBA" id="ARBA00022825"/>
    </source>
</evidence>
<dbReference type="Gene3D" id="3.40.50.200">
    <property type="entry name" value="Peptidase S8/S53 domain"/>
    <property type="match status" value="1"/>
</dbReference>
<keyword evidence="5" id="KW-0720">Serine protease</keyword>
<evidence type="ECO:0000256" key="6">
    <source>
        <dbReference type="ARBA" id="ARBA00022837"/>
    </source>
</evidence>
<dbReference type="InterPro" id="IPR036852">
    <property type="entry name" value="Peptidase_S8/S53_dom_sf"/>
</dbReference>
<evidence type="ECO:0000313" key="11">
    <source>
        <dbReference type="Proteomes" id="UP001147653"/>
    </source>
</evidence>
<dbReference type="InterPro" id="IPR030400">
    <property type="entry name" value="Sedolisin_dom"/>
</dbReference>
<comment type="caution">
    <text evidence="10">The sequence shown here is derived from an EMBL/GenBank/DDBJ whole genome shotgun (WGS) entry which is preliminary data.</text>
</comment>
<keyword evidence="2" id="KW-0645">Protease</keyword>
<dbReference type="GO" id="GO:0006508">
    <property type="term" value="P:proteolysis"/>
    <property type="evidence" value="ECO:0007669"/>
    <property type="project" value="UniProtKB-KW"/>
</dbReference>
<dbReference type="Pfam" id="PF09286">
    <property type="entry name" value="Pro-kuma_activ"/>
    <property type="match status" value="1"/>
</dbReference>
<keyword evidence="4" id="KW-0378">Hydrolase</keyword>
<evidence type="ECO:0000256" key="1">
    <source>
        <dbReference type="ARBA" id="ARBA00001913"/>
    </source>
</evidence>
<gene>
    <name evidence="10" type="ORF">OJ997_00660</name>
</gene>
<dbReference type="InterPro" id="IPR050819">
    <property type="entry name" value="Tripeptidyl-peptidase_I"/>
</dbReference>
<dbReference type="InterPro" id="IPR000209">
    <property type="entry name" value="Peptidase_S8/S53_dom"/>
</dbReference>
<keyword evidence="6" id="KW-0106">Calcium</keyword>
<dbReference type="InterPro" id="IPR015366">
    <property type="entry name" value="S53_propep"/>
</dbReference>
<dbReference type="GO" id="GO:0004252">
    <property type="term" value="F:serine-type endopeptidase activity"/>
    <property type="evidence" value="ECO:0007669"/>
    <property type="project" value="InterPro"/>
</dbReference>
<dbReference type="GO" id="GO:0046872">
    <property type="term" value="F:metal ion binding"/>
    <property type="evidence" value="ECO:0007669"/>
    <property type="project" value="UniProtKB-KW"/>
</dbReference>
<keyword evidence="3" id="KW-0479">Metal-binding</keyword>
<feature type="region of interest" description="Disordered" evidence="8">
    <location>
        <begin position="1"/>
        <end position="25"/>
    </location>
</feature>
<accession>A0A9X3S5D2</accession>
<dbReference type="CDD" id="cd11377">
    <property type="entry name" value="Pro-peptidase_S53"/>
    <property type="match status" value="1"/>
</dbReference>
<dbReference type="RefSeq" id="WP_270023057.1">
    <property type="nucleotide sequence ID" value="NZ_JAPDDP010000001.1"/>
</dbReference>
<evidence type="ECO:0000256" key="8">
    <source>
        <dbReference type="SAM" id="MobiDB-lite"/>
    </source>
</evidence>
<dbReference type="GO" id="GO:0008240">
    <property type="term" value="F:tripeptidyl-peptidase activity"/>
    <property type="evidence" value="ECO:0007669"/>
    <property type="project" value="TreeGrafter"/>
</dbReference>
<sequence length="515" mass="54053">MVDRTVLHDSVAPLPDHAQSRPDDPSQRLKLHFALKVPAEHRHALEAAVARGEVIAPEALSNDFGLPDDTVAKLTDWLKSQGFEIKHVSADNTSVYAEAPLDTIERSLKVEFATVTRRGRTHPAARNAPSLPEDLARDVRAIIGLQPHRQARKHEHTTTETRPHAKRPDGYLVEDVLAAYGARELEATGTGQVIAVLIDTFPDAGDLKAFWSANGQPATLKRVTKVNLAGKQPLPAPEGEETLDVQWASGVAPGATVRLYAAGTLSAASIDHALDRIIDDLAEVPGMRQVSVSFGLGESNFGSAHAEIAVQHEKFLRLAAAGVNVFVASGDAGAMPDAGGQSATGALQVEYQASDPYVIAVGGTTLRLDEDGTVVEETAWSGSGGGKSAVFPRPAWQQGAGVPDGTERLVPDVSLVADPETGGLSVFEGMRQPIGGTSWSTPIWAGFCARLNEARANVGKPPLPFLGPLLYPLAGTAAFRDVTSGSNGGYAAGPGYDMVTGLGTPNLAALVAALT</sequence>
<evidence type="ECO:0000256" key="4">
    <source>
        <dbReference type="ARBA" id="ARBA00022801"/>
    </source>
</evidence>
<evidence type="ECO:0000256" key="3">
    <source>
        <dbReference type="ARBA" id="ARBA00022723"/>
    </source>
</evidence>
<dbReference type="Pfam" id="PF00082">
    <property type="entry name" value="Peptidase_S8"/>
    <property type="match status" value="1"/>
</dbReference>
<dbReference type="SUPFAM" id="SSF54897">
    <property type="entry name" value="Protease propeptides/inhibitors"/>
    <property type="match status" value="1"/>
</dbReference>
<dbReference type="EMBL" id="JAPDDP010000001">
    <property type="protein sequence ID" value="MDA0178789.1"/>
    <property type="molecule type" value="Genomic_DNA"/>
</dbReference>
<keyword evidence="11" id="KW-1185">Reference proteome</keyword>
<evidence type="ECO:0000256" key="2">
    <source>
        <dbReference type="ARBA" id="ARBA00022670"/>
    </source>
</evidence>
<dbReference type="CDD" id="cd04056">
    <property type="entry name" value="Peptidases_S53"/>
    <property type="match status" value="1"/>
</dbReference>
<evidence type="ECO:0000256" key="7">
    <source>
        <dbReference type="ARBA" id="ARBA00023145"/>
    </source>
</evidence>
<evidence type="ECO:0000313" key="10">
    <source>
        <dbReference type="EMBL" id="MDA0178789.1"/>
    </source>
</evidence>
<reference evidence="10" key="1">
    <citation type="submission" date="2022-10" db="EMBL/GenBank/DDBJ databases">
        <title>The WGS of Solirubrobacter phytolaccae KCTC 29190.</title>
        <authorList>
            <person name="Jiang Z."/>
        </authorList>
    </citation>
    <scope>NUCLEOTIDE SEQUENCE</scope>
    <source>
        <strain evidence="10">KCTC 29190</strain>
    </source>
</reference>